<sequence>MRSSLLFRRWRRVLLTLIPLALALLHVSAAMPLPLLERLDQFIYDARLRLGMSRTLDERIVIVDIDEKSIDRIGRWPWGRDKLAGLTQELFARQRVSVVGFDVVFAERDNSSGLASLRALERGALAKTPGFAEQVSRLAPSLDHDALFARSLQGHAAVLGYYFTSDRQGHTQGTLPLPVVTGAQLRGRPLAATTWNGYGANLSELNQAAAQAGFFNTISDSDGVVRSLPLLAEYQGQYYESLALAMFRAMMGGPTVEPGFPATASLGSHDTLESVVLVDGARRMALPVDERLATLIPFRGPGGPEGGSYAYTSASDLLEGKIAEGTLADKAVLIGTSAPGLQDVRTTPVGAVYPGVEAHASMLTALMDGNTLAIPDYARGFDVLQLLVVGLVLALGLSVLPAGPALLLSAVMLIALTLLNFWLYRTQGLAMPLATALALVFTATAVNIAHGYLFESRAKRALASRFRSYVPPPLVDEMLKHPEHYSMQADSRELTVMFCDMRGFTALSECMPPLQLQALLNRVFTRLTEVIQGERGTIDKYMGDCVMAFWGAPVPAPDHAACAVRAALGMARAVEQLNQEHRAQGLPEIGVGIGLNTGLMCVGDMGSNIRLSYTVIGDAVNLGSRLEGLCKTYGVSIIASESTRNLAPGFVWQELDRVRVKGKAQAVNIYTPLADRSQASALNAEELACWQQVLAHYRAQDWAQCGQSLAALRRQAPQSVLYALYASRLEEMMSRPPPSDWDGATHFDTK</sequence>
<dbReference type="OrthoDB" id="9802500at2"/>
<dbReference type="InterPro" id="IPR029787">
    <property type="entry name" value="Nucleotide_cyclase"/>
</dbReference>
<dbReference type="EMBL" id="JXYQ01000003">
    <property type="protein sequence ID" value="KJA12290.1"/>
    <property type="molecule type" value="Genomic_DNA"/>
</dbReference>
<dbReference type="STRING" id="80878.RP29_01365"/>
<reference evidence="3 4" key="1">
    <citation type="submission" date="2014-12" db="EMBL/GenBank/DDBJ databases">
        <title>Isolation of bacteria from lake water.</title>
        <authorList>
            <person name="Sheng K.-Y."/>
            <person name="Chin P.-S."/>
            <person name="Chan K.-G."/>
            <person name="Tan G.S."/>
        </authorList>
    </citation>
    <scope>NUCLEOTIDE SEQUENCE [LARGE SCALE GENOMIC DNA]</scope>
    <source>
        <strain evidence="3 4">KY4</strain>
    </source>
</reference>
<organism evidence="3 4">
    <name type="scientific">Acidovorax temperans</name>
    <dbReference type="NCBI Taxonomy" id="80878"/>
    <lineage>
        <taxon>Bacteria</taxon>
        <taxon>Pseudomonadati</taxon>
        <taxon>Pseudomonadota</taxon>
        <taxon>Betaproteobacteria</taxon>
        <taxon>Burkholderiales</taxon>
        <taxon>Comamonadaceae</taxon>
        <taxon>Acidovorax</taxon>
    </lineage>
</organism>
<gene>
    <name evidence="3" type="ORF">RP29_01365</name>
</gene>
<keyword evidence="4" id="KW-1185">Reference proteome</keyword>
<keyword evidence="1" id="KW-0472">Membrane</keyword>
<dbReference type="Gene3D" id="3.30.70.1230">
    <property type="entry name" value="Nucleotide cyclase"/>
    <property type="match status" value="1"/>
</dbReference>
<accession>A0A0D7KDN7</accession>
<dbReference type="GO" id="GO:0004016">
    <property type="term" value="F:adenylate cyclase activity"/>
    <property type="evidence" value="ECO:0007669"/>
    <property type="project" value="UniProtKB-ARBA"/>
</dbReference>
<dbReference type="SMART" id="SM01080">
    <property type="entry name" value="CHASE2"/>
    <property type="match status" value="1"/>
</dbReference>
<dbReference type="SMART" id="SM00044">
    <property type="entry name" value="CYCc"/>
    <property type="match status" value="1"/>
</dbReference>
<name>A0A0D7KDN7_9BURK</name>
<dbReference type="GO" id="GO:0035556">
    <property type="term" value="P:intracellular signal transduction"/>
    <property type="evidence" value="ECO:0007669"/>
    <property type="project" value="InterPro"/>
</dbReference>
<dbReference type="InterPro" id="IPR001054">
    <property type="entry name" value="A/G_cyclase"/>
</dbReference>
<keyword evidence="1" id="KW-1133">Transmembrane helix</keyword>
<dbReference type="GO" id="GO:0006171">
    <property type="term" value="P:cAMP biosynthetic process"/>
    <property type="evidence" value="ECO:0007669"/>
    <property type="project" value="TreeGrafter"/>
</dbReference>
<protein>
    <submittedName>
        <fullName evidence="3">Guanylate cyclase</fullName>
    </submittedName>
</protein>
<dbReference type="PANTHER" id="PTHR43081">
    <property type="entry name" value="ADENYLATE CYCLASE, TERMINAL-DIFFERENTIATION SPECIFIC-RELATED"/>
    <property type="match status" value="1"/>
</dbReference>
<dbReference type="PATRIC" id="fig|80878.5.peg.1579"/>
<dbReference type="Proteomes" id="UP000032566">
    <property type="component" value="Unassembled WGS sequence"/>
</dbReference>
<dbReference type="Pfam" id="PF00211">
    <property type="entry name" value="Guanylate_cyc"/>
    <property type="match status" value="1"/>
</dbReference>
<dbReference type="SUPFAM" id="SSF55073">
    <property type="entry name" value="Nucleotide cyclase"/>
    <property type="match status" value="1"/>
</dbReference>
<dbReference type="AlphaFoldDB" id="A0A0D7KDN7"/>
<dbReference type="RefSeq" id="WP_044395062.1">
    <property type="nucleotide sequence ID" value="NZ_JXYQ01000003.1"/>
</dbReference>
<dbReference type="Pfam" id="PF05226">
    <property type="entry name" value="CHASE2"/>
    <property type="match status" value="1"/>
</dbReference>
<dbReference type="InterPro" id="IPR007890">
    <property type="entry name" value="CHASE2"/>
</dbReference>
<feature type="transmembrane region" description="Helical" evidence="1">
    <location>
        <begin position="430"/>
        <end position="454"/>
    </location>
</feature>
<proteinExistence type="predicted"/>
<keyword evidence="1" id="KW-0812">Transmembrane</keyword>
<comment type="caution">
    <text evidence="3">The sequence shown here is derived from an EMBL/GenBank/DDBJ whole genome shotgun (WGS) entry which is preliminary data.</text>
</comment>
<dbReference type="InterPro" id="IPR050697">
    <property type="entry name" value="Adenylyl/Guanylyl_Cyclase_3/4"/>
</dbReference>
<feature type="transmembrane region" description="Helical" evidence="1">
    <location>
        <begin position="405"/>
        <end position="424"/>
    </location>
</feature>
<dbReference type="PROSITE" id="PS50125">
    <property type="entry name" value="GUANYLATE_CYCLASE_2"/>
    <property type="match status" value="1"/>
</dbReference>
<evidence type="ECO:0000313" key="3">
    <source>
        <dbReference type="EMBL" id="KJA12290.1"/>
    </source>
</evidence>
<evidence type="ECO:0000256" key="1">
    <source>
        <dbReference type="SAM" id="Phobius"/>
    </source>
</evidence>
<dbReference type="CDD" id="cd07302">
    <property type="entry name" value="CHD"/>
    <property type="match status" value="1"/>
</dbReference>
<dbReference type="PANTHER" id="PTHR43081:SF1">
    <property type="entry name" value="ADENYLATE CYCLASE, TERMINAL-DIFFERENTIATION SPECIFIC"/>
    <property type="match status" value="1"/>
</dbReference>
<feature type="domain" description="Guanylate cyclase" evidence="2">
    <location>
        <begin position="495"/>
        <end position="627"/>
    </location>
</feature>
<evidence type="ECO:0000313" key="4">
    <source>
        <dbReference type="Proteomes" id="UP000032566"/>
    </source>
</evidence>
<evidence type="ECO:0000259" key="2">
    <source>
        <dbReference type="PROSITE" id="PS50125"/>
    </source>
</evidence>